<feature type="domain" description="PIN" evidence="4">
    <location>
        <begin position="5"/>
        <end position="106"/>
    </location>
</feature>
<sequence>MDYSHNIIFDTAGFLAGLQNYYNKIYTTSFVVNEVKDLKSRELLDLAIYAGKVIIMEPQEKSYSIVKDVAKRSLALKLSATDLSVASLAYELKPSLVFTDDLMLQNLLLNLGIEYKSVKLNIKIKNKKIYEYVCTGCGKKFTKYVSICPYCGNKIITRSI</sequence>
<dbReference type="SMART" id="SM00670">
    <property type="entry name" value="PINc"/>
    <property type="match status" value="1"/>
</dbReference>
<evidence type="ECO:0000259" key="4">
    <source>
        <dbReference type="SMART" id="SM00670"/>
    </source>
</evidence>
<protein>
    <recommendedName>
        <fullName evidence="4">PIN domain-containing protein</fullName>
    </recommendedName>
</protein>
<dbReference type="GO" id="GO:0030490">
    <property type="term" value="P:maturation of SSU-rRNA"/>
    <property type="evidence" value="ECO:0007669"/>
    <property type="project" value="TreeGrafter"/>
</dbReference>
<dbReference type="Pfam" id="PF17146">
    <property type="entry name" value="PIN_6"/>
    <property type="match status" value="1"/>
</dbReference>
<dbReference type="AlphaFoldDB" id="A0AAT9GP22"/>
<dbReference type="GO" id="GO:0030688">
    <property type="term" value="C:preribosome, small subunit precursor"/>
    <property type="evidence" value="ECO:0007669"/>
    <property type="project" value="TreeGrafter"/>
</dbReference>
<dbReference type="EMBL" id="AP031322">
    <property type="protein sequence ID" value="BFH72536.1"/>
    <property type="molecule type" value="Genomic_DNA"/>
</dbReference>
<evidence type="ECO:0000256" key="1">
    <source>
        <dbReference type="ARBA" id="ARBA00022722"/>
    </source>
</evidence>
<dbReference type="RefSeq" id="WP_369610751.1">
    <property type="nucleotide sequence ID" value="NZ_AP031322.1"/>
</dbReference>
<dbReference type="Gene3D" id="3.40.50.1010">
    <property type="entry name" value="5'-nuclease"/>
    <property type="match status" value="1"/>
</dbReference>
<evidence type="ECO:0000313" key="5">
    <source>
        <dbReference type="EMBL" id="BFH72536.1"/>
    </source>
</evidence>
<evidence type="ECO:0000256" key="3">
    <source>
        <dbReference type="ARBA" id="ARBA00022801"/>
    </source>
</evidence>
<evidence type="ECO:0000256" key="2">
    <source>
        <dbReference type="ARBA" id="ARBA00022723"/>
    </source>
</evidence>
<dbReference type="KEGG" id="sjv:SJAV_04800"/>
<gene>
    <name evidence="5" type="ORF">SJAV_04800</name>
</gene>
<dbReference type="CDD" id="cd09876">
    <property type="entry name" value="PIN_Nob1-like"/>
    <property type="match status" value="1"/>
</dbReference>
<keyword evidence="3" id="KW-0378">Hydrolase</keyword>
<reference evidence="5" key="1">
    <citation type="submission" date="2024-03" db="EMBL/GenBank/DDBJ databases">
        <title>Complete genome sequence of Sulfurisphaera javensis strain KD-1.</title>
        <authorList>
            <person name="Sakai H."/>
            <person name="Nur N."/>
            <person name="Suwanto A."/>
            <person name="Kurosawa N."/>
        </authorList>
    </citation>
    <scope>NUCLEOTIDE SEQUENCE</scope>
    <source>
        <strain evidence="5">KD-1</strain>
    </source>
</reference>
<keyword evidence="1" id="KW-0540">Nuclease</keyword>
<accession>A0AAT9GP22</accession>
<dbReference type="InterPro" id="IPR002716">
    <property type="entry name" value="PIN_dom"/>
</dbReference>
<dbReference type="Gene3D" id="2.20.28.10">
    <property type="match status" value="1"/>
</dbReference>
<dbReference type="GO" id="GO:0004521">
    <property type="term" value="F:RNA endonuclease activity"/>
    <property type="evidence" value="ECO:0007669"/>
    <property type="project" value="TreeGrafter"/>
</dbReference>
<dbReference type="GeneID" id="92353412"/>
<keyword evidence="2" id="KW-0479">Metal-binding</keyword>
<dbReference type="InterPro" id="IPR033411">
    <property type="entry name" value="Ribonuclease_PIN"/>
</dbReference>
<organism evidence="5">
    <name type="scientific">Sulfurisphaera javensis</name>
    <dbReference type="NCBI Taxonomy" id="2049879"/>
    <lineage>
        <taxon>Archaea</taxon>
        <taxon>Thermoproteota</taxon>
        <taxon>Thermoprotei</taxon>
        <taxon>Sulfolobales</taxon>
        <taxon>Sulfolobaceae</taxon>
        <taxon>Sulfurisphaera</taxon>
    </lineage>
</organism>
<dbReference type="InterPro" id="IPR039907">
    <property type="entry name" value="NOB1"/>
</dbReference>
<dbReference type="PANTHER" id="PTHR12814">
    <property type="entry name" value="RNA-BINDING PROTEIN NOB1"/>
    <property type="match status" value="1"/>
</dbReference>
<dbReference type="GO" id="GO:0046872">
    <property type="term" value="F:metal ion binding"/>
    <property type="evidence" value="ECO:0007669"/>
    <property type="project" value="UniProtKB-KW"/>
</dbReference>
<proteinExistence type="predicted"/>
<dbReference type="GO" id="GO:0016787">
    <property type="term" value="F:hydrolase activity"/>
    <property type="evidence" value="ECO:0007669"/>
    <property type="project" value="UniProtKB-KW"/>
</dbReference>
<name>A0AAT9GP22_9CREN</name>
<dbReference type="PANTHER" id="PTHR12814:SF2">
    <property type="entry name" value="RNA-BINDING PROTEIN NOB1"/>
    <property type="match status" value="1"/>
</dbReference>